<sequence>MVRSVATIIFLAKNSPLFVITEPSRISSTRVFRCKVFTRLAIVAGSALTPSDGIPERPEIKLPMISLPTTALTRAGSARNTPCKKGFNTFWYRSAVPHRNKCASTLSSCKGVDVKYFKNNILEVNDPDLDEKTEKKLRRGSPRFTYLESNEIHTERGASLKFRSRSIPRRFTSG</sequence>
<proteinExistence type="predicted"/>
<gene>
    <name evidence="1" type="ORF">UFOPK3574_00079</name>
</gene>
<reference evidence="1" key="1">
    <citation type="submission" date="2020-05" db="EMBL/GenBank/DDBJ databases">
        <authorList>
            <person name="Chiriac C."/>
            <person name="Salcher M."/>
            <person name="Ghai R."/>
            <person name="Kavagutti S V."/>
        </authorList>
    </citation>
    <scope>NUCLEOTIDE SEQUENCE</scope>
</reference>
<protein>
    <submittedName>
        <fullName evidence="1">Unannotated protein</fullName>
    </submittedName>
</protein>
<organism evidence="1">
    <name type="scientific">freshwater metagenome</name>
    <dbReference type="NCBI Taxonomy" id="449393"/>
    <lineage>
        <taxon>unclassified sequences</taxon>
        <taxon>metagenomes</taxon>
        <taxon>ecological metagenomes</taxon>
    </lineage>
</organism>
<accession>A0A6J5YJJ3</accession>
<name>A0A6J5YJJ3_9ZZZZ</name>
<evidence type="ECO:0000313" key="1">
    <source>
        <dbReference type="EMBL" id="CAB4329946.1"/>
    </source>
</evidence>
<dbReference type="AlphaFoldDB" id="A0A6J5YJJ3"/>
<dbReference type="EMBL" id="CAESAF010000002">
    <property type="protein sequence ID" value="CAB4329946.1"/>
    <property type="molecule type" value="Genomic_DNA"/>
</dbReference>